<organism evidence="2 3">
    <name type="scientific">Oceanobacillus kimchii</name>
    <dbReference type="NCBI Taxonomy" id="746691"/>
    <lineage>
        <taxon>Bacteria</taxon>
        <taxon>Bacillati</taxon>
        <taxon>Bacillota</taxon>
        <taxon>Bacilli</taxon>
        <taxon>Bacillales</taxon>
        <taxon>Bacillaceae</taxon>
        <taxon>Oceanobacillus</taxon>
    </lineage>
</organism>
<evidence type="ECO:0000256" key="1">
    <source>
        <dbReference type="SAM" id="Coils"/>
    </source>
</evidence>
<sequence>MSENERQLLHELAQRLDKQEETVIQLLRIIATTNKKVSEISPHEKEKLPT</sequence>
<keyword evidence="3" id="KW-1185">Reference proteome</keyword>
<feature type="coiled-coil region" evidence="1">
    <location>
        <begin position="2"/>
        <end position="29"/>
    </location>
</feature>
<evidence type="ECO:0000313" key="2">
    <source>
        <dbReference type="EMBL" id="GLO67162.1"/>
    </source>
</evidence>
<gene>
    <name evidence="2" type="ORF">MACH08_29460</name>
</gene>
<evidence type="ECO:0000313" key="3">
    <source>
        <dbReference type="Proteomes" id="UP001275436"/>
    </source>
</evidence>
<accession>A0ABQ5TM08</accession>
<dbReference type="RefSeq" id="WP_175618775.1">
    <property type="nucleotide sequence ID" value="NZ_BSKO01000001.1"/>
</dbReference>
<comment type="caution">
    <text evidence="2">The sequence shown here is derived from an EMBL/GenBank/DDBJ whole genome shotgun (WGS) entry which is preliminary data.</text>
</comment>
<proteinExistence type="predicted"/>
<protein>
    <submittedName>
        <fullName evidence="2">Uncharacterized protein</fullName>
    </submittedName>
</protein>
<dbReference type="EMBL" id="BSKO01000001">
    <property type="protein sequence ID" value="GLO67162.1"/>
    <property type="molecule type" value="Genomic_DNA"/>
</dbReference>
<reference evidence="2 3" key="1">
    <citation type="submission" date="2023-02" db="EMBL/GenBank/DDBJ databases">
        <title>Oceanobacillus kimchii IFOP_LL358 isolated form Alexandrium catenella lab strain.</title>
        <authorList>
            <person name="Gajardo G."/>
            <person name="Ueki S."/>
            <person name="Maruyama F."/>
        </authorList>
    </citation>
    <scope>NUCLEOTIDE SEQUENCE [LARGE SCALE GENOMIC DNA]</scope>
    <source>
        <strain evidence="2 3">IFOP_LL358</strain>
    </source>
</reference>
<dbReference type="Proteomes" id="UP001275436">
    <property type="component" value="Unassembled WGS sequence"/>
</dbReference>
<keyword evidence="1" id="KW-0175">Coiled coil</keyword>
<name>A0ABQ5TM08_9BACI</name>